<keyword evidence="4" id="KW-1185">Reference proteome</keyword>
<keyword evidence="1" id="KW-1133">Transmembrane helix</keyword>
<comment type="caution">
    <text evidence="2">The sequence shown here is derived from an EMBL/GenBank/DDBJ whole genome shotgun (WGS) entry which is preliminary data.</text>
</comment>
<organism evidence="2 4">
    <name type="scientific">Arcobacter cloacae</name>
    <dbReference type="NCBI Taxonomy" id="1054034"/>
    <lineage>
        <taxon>Bacteria</taxon>
        <taxon>Pseudomonadati</taxon>
        <taxon>Campylobacterota</taxon>
        <taxon>Epsilonproteobacteria</taxon>
        <taxon>Campylobacterales</taxon>
        <taxon>Arcobacteraceae</taxon>
        <taxon>Arcobacter</taxon>
    </lineage>
</organism>
<accession>A0AA94JUZ8</accession>
<protein>
    <submittedName>
        <fullName evidence="2">Chemotaxis protein</fullName>
    </submittedName>
</protein>
<evidence type="ECO:0000313" key="3">
    <source>
        <dbReference type="EMBL" id="RXI40409.1"/>
    </source>
</evidence>
<feature type="transmembrane region" description="Helical" evidence="1">
    <location>
        <begin position="12"/>
        <end position="29"/>
    </location>
</feature>
<keyword evidence="1" id="KW-0812">Transmembrane</keyword>
<proteinExistence type="predicted"/>
<name>A0AA94JUZ8_9BACT</name>
<dbReference type="EMBL" id="NXII01000030">
    <property type="protein sequence ID" value="RXI37310.1"/>
    <property type="molecule type" value="Genomic_DNA"/>
</dbReference>
<reference evidence="2 4" key="1">
    <citation type="submission" date="2017-09" db="EMBL/GenBank/DDBJ databases">
        <title>Genomics of the genus Arcobacter.</title>
        <authorList>
            <person name="Perez-Cataluna A."/>
            <person name="Figueras M.J."/>
            <person name="Salas-Masso N."/>
        </authorList>
    </citation>
    <scope>NUCLEOTIDE SEQUENCE [LARGE SCALE GENOMIC DNA]</scope>
    <source>
        <strain evidence="2 4">CECT 7834</strain>
    </source>
</reference>
<feature type="non-terminal residue" evidence="2">
    <location>
        <position position="75"/>
    </location>
</feature>
<evidence type="ECO:0000313" key="2">
    <source>
        <dbReference type="EMBL" id="RXI37310.1"/>
    </source>
</evidence>
<dbReference type="AlphaFoldDB" id="A0AA94JUZ8"/>
<gene>
    <name evidence="3" type="ORF">CP963_08435</name>
    <name evidence="2" type="ORF">CP963_13150</name>
</gene>
<dbReference type="Proteomes" id="UP000290378">
    <property type="component" value="Unassembled WGS sequence"/>
</dbReference>
<evidence type="ECO:0000313" key="4">
    <source>
        <dbReference type="Proteomes" id="UP000290378"/>
    </source>
</evidence>
<keyword evidence="1" id="KW-0472">Membrane</keyword>
<dbReference type="EMBL" id="NXII01000010">
    <property type="protein sequence ID" value="RXI40409.1"/>
    <property type="molecule type" value="Genomic_DNA"/>
</dbReference>
<sequence>MLKNLDTKKKLFLFPILFILIIIGATLVYKHYSDTAKARNNIAIHTDEFVQQLLTARISVYQFLRNPNNEIAKRV</sequence>
<evidence type="ECO:0000256" key="1">
    <source>
        <dbReference type="SAM" id="Phobius"/>
    </source>
</evidence>